<evidence type="ECO:0000256" key="1">
    <source>
        <dbReference type="ARBA" id="ARBA00007523"/>
    </source>
</evidence>
<evidence type="ECO:0000256" key="4">
    <source>
        <dbReference type="ARBA" id="ARBA00023004"/>
    </source>
</evidence>
<dbReference type="GO" id="GO:0008137">
    <property type="term" value="F:NADH dehydrogenase (ubiquinone) activity"/>
    <property type="evidence" value="ECO:0007669"/>
    <property type="project" value="InterPro"/>
</dbReference>
<dbReference type="SUPFAM" id="SSF46548">
    <property type="entry name" value="alpha-helical ferredoxin"/>
    <property type="match status" value="2"/>
</dbReference>
<evidence type="ECO:0000259" key="6">
    <source>
        <dbReference type="SMART" id="SM00928"/>
    </source>
</evidence>
<keyword evidence="5" id="KW-0411">Iron-sulfur</keyword>
<comment type="similarity">
    <text evidence="1">Belongs to the complex I 51 kDa subunit family.</text>
</comment>
<dbReference type="SUPFAM" id="SSF142984">
    <property type="entry name" value="Nqo1 middle domain-like"/>
    <property type="match status" value="1"/>
</dbReference>
<dbReference type="Pfam" id="PF10589">
    <property type="entry name" value="NADH_4Fe-4S"/>
    <property type="match status" value="1"/>
</dbReference>
<dbReference type="Pfam" id="PF01512">
    <property type="entry name" value="Complex1_51K"/>
    <property type="match status" value="1"/>
</dbReference>
<dbReference type="EMBL" id="QMQA01000003">
    <property type="protein sequence ID" value="RLE15459.1"/>
    <property type="molecule type" value="Genomic_DNA"/>
</dbReference>
<dbReference type="InterPro" id="IPR036188">
    <property type="entry name" value="FAD/NAD-bd_sf"/>
</dbReference>
<dbReference type="InterPro" id="IPR009051">
    <property type="entry name" value="Helical_ferredxn"/>
</dbReference>
<dbReference type="GO" id="GO:0051539">
    <property type="term" value="F:4 iron, 4 sulfur cluster binding"/>
    <property type="evidence" value="ECO:0007669"/>
    <property type="project" value="UniProtKB-KW"/>
</dbReference>
<dbReference type="PANTHER" id="PTHR43578">
    <property type="entry name" value="NADH-QUINONE OXIDOREDUCTASE SUBUNIT F"/>
    <property type="match status" value="1"/>
</dbReference>
<dbReference type="InterPro" id="IPR023753">
    <property type="entry name" value="FAD/NAD-binding_dom"/>
</dbReference>
<name>A0A662DMW7_UNCAE</name>
<dbReference type="InterPro" id="IPR019575">
    <property type="entry name" value="Nuop51_4Fe4S-bd"/>
</dbReference>
<dbReference type="SUPFAM" id="SSF52833">
    <property type="entry name" value="Thioredoxin-like"/>
    <property type="match status" value="1"/>
</dbReference>
<keyword evidence="3" id="KW-0479">Metal-binding</keyword>
<dbReference type="SUPFAM" id="SSF51971">
    <property type="entry name" value="Nucleotide-binding domain"/>
    <property type="match status" value="1"/>
</dbReference>
<dbReference type="GO" id="GO:0046872">
    <property type="term" value="F:metal ion binding"/>
    <property type="evidence" value="ECO:0007669"/>
    <property type="project" value="UniProtKB-KW"/>
</dbReference>
<protein>
    <submittedName>
        <fullName evidence="7">Hydrogenase</fullName>
    </submittedName>
</protein>
<evidence type="ECO:0000256" key="5">
    <source>
        <dbReference type="ARBA" id="ARBA00023014"/>
    </source>
</evidence>
<dbReference type="SUPFAM" id="SSF140490">
    <property type="entry name" value="Nqo1C-terminal domain-like"/>
    <property type="match status" value="1"/>
</dbReference>
<dbReference type="Gene3D" id="3.40.50.11540">
    <property type="entry name" value="NADH-ubiquinone oxidoreductase 51kDa subunit"/>
    <property type="match status" value="1"/>
</dbReference>
<dbReference type="Gene3D" id="3.40.30.10">
    <property type="entry name" value="Glutaredoxin"/>
    <property type="match status" value="1"/>
</dbReference>
<dbReference type="SMART" id="SM00928">
    <property type="entry name" value="NADH_4Fe-4S"/>
    <property type="match status" value="1"/>
</dbReference>
<sequence>MAKFSKIEELEAYREYLLEKRCTEKKRVRICMTGCRAFGAQEIKDKLIEEIEASGLSKKVEVVPTGCQGFCARAPVMVIDPDDIFYQQVTPSDVKEIVSQTLVKGKLIERLLYKEPLSNKPIPHTADVPFYKEQVKIVLRRCGKIDPTRIDDYLINEGYRGFERIFKEKFSSQRVIDEIKASGLRGRGGAGFPTGLKWQFTKDSSGTPKFIICNADEGDPGAFMDRAILEGDPHSVIEGMLIAGYAIGAREGYVYVRAEYPIAVEHLKVALSQAREYGIIGENILGTGFSFNIRIKQGAGAFVCGEETALIASVEGRRGMPRPRPPFPAQSGLWGKPTCINNVETLANIPYIMLKGAKEFAKLGTRDSKGTKIFALAGKVKNTGLVEVPIGTSLRKVVFDIGGGPPAGRKFKAVQIGGPSGGCVPERYLDLPIDYDSLKKIGAIMGSGGMVVMDDNTCMVDIARFFLEFVQDESCGKCVPCRVGTKRMLEILVRITRGEGKPEDIQLLEELARVVKSASLCGLGQTAPNPVLSTLAYFKDEYRAHVEDKFCPACSCENLFVSPCQNVCPVGIDIPGYIELISQEKFSEALEVIKKRNPFPAICGRVCHHPCELKCRRGEIDEPVAINALKRFVSDYAREKIKPRVHLSTPSKKEKIAIIGSGPAGLTCAHYLARWGYSVTIFEALPATGGMLRVGIPDYRLPKSILEEEIFSSVESLGVSIKTGVKIGKDITFNELFNLGYSCIFIAVGCHVSRKLNIPGEEIKGVLDGVAFLKAINLGQHQKLGSKVVVVGGGNVAIDAARSALRLGTDEVIILYRRSPQEMPAIESEVEAAKHEGVKFHYLATPIKILSSNGKIKGLECVRMRLGGYDESGRRRPVPIPGSEFFLSADSIISAIGQMADTSFLPSSVKKTDWGTIWVNPGTLATSKEGVFAGGDAVSGPATVIEAIASGEKAAISIDRYLKGEPLERLPEVRKKYFELTDLIEVEPSPEKRVKMPCLSLKERKKGFKEIELGLSKEEALKEAKRCLRCDIEKMRGGS</sequence>
<evidence type="ECO:0000313" key="8">
    <source>
        <dbReference type="Proteomes" id="UP000280417"/>
    </source>
</evidence>
<dbReference type="FunFam" id="3.40.50.11540:FF:000001">
    <property type="entry name" value="NADH dehydrogenase [ubiquinone] flavoprotein 1, mitochondrial"/>
    <property type="match status" value="1"/>
</dbReference>
<dbReference type="SUPFAM" id="SSF142019">
    <property type="entry name" value="Nqo1 FMN-binding domain-like"/>
    <property type="match status" value="1"/>
</dbReference>
<dbReference type="PANTHER" id="PTHR43578:SF3">
    <property type="entry name" value="NADH-QUINONE OXIDOREDUCTASE SUBUNIT F"/>
    <property type="match status" value="1"/>
</dbReference>
<evidence type="ECO:0000313" key="7">
    <source>
        <dbReference type="EMBL" id="RLE15459.1"/>
    </source>
</evidence>
<dbReference type="PRINTS" id="PR00419">
    <property type="entry name" value="ADXRDTASE"/>
</dbReference>
<keyword evidence="4" id="KW-0408">Iron</keyword>
<dbReference type="FunFam" id="1.20.1440.230:FF:000001">
    <property type="entry name" value="Mitochondrial NADH dehydrogenase flavoprotein 1"/>
    <property type="match status" value="1"/>
</dbReference>
<dbReference type="InterPro" id="IPR036249">
    <property type="entry name" value="Thioredoxin-like_sf"/>
</dbReference>
<proteinExistence type="inferred from homology"/>
<dbReference type="Gene3D" id="3.50.50.60">
    <property type="entry name" value="FAD/NAD(P)-binding domain"/>
    <property type="match status" value="2"/>
</dbReference>
<dbReference type="PROSITE" id="PS00645">
    <property type="entry name" value="COMPLEX1_51K_2"/>
    <property type="match status" value="1"/>
</dbReference>
<comment type="caution">
    <text evidence="7">The sequence shown here is derived from an EMBL/GenBank/DDBJ whole genome shotgun (WGS) entry which is preliminary data.</text>
</comment>
<dbReference type="Gene3D" id="1.10.1060.10">
    <property type="entry name" value="Alpha-helical ferredoxin"/>
    <property type="match status" value="2"/>
</dbReference>
<dbReference type="InterPro" id="IPR037207">
    <property type="entry name" value="Nuop51_4Fe4S-bd_sf"/>
</dbReference>
<evidence type="ECO:0000256" key="3">
    <source>
        <dbReference type="ARBA" id="ARBA00022723"/>
    </source>
</evidence>
<keyword evidence="2" id="KW-0004">4Fe-4S</keyword>
<dbReference type="Proteomes" id="UP000280417">
    <property type="component" value="Unassembled WGS sequence"/>
</dbReference>
<dbReference type="AlphaFoldDB" id="A0A662DMW7"/>
<dbReference type="GO" id="GO:0016491">
    <property type="term" value="F:oxidoreductase activity"/>
    <property type="evidence" value="ECO:0007669"/>
    <property type="project" value="InterPro"/>
</dbReference>
<organism evidence="7 8">
    <name type="scientific">Aerophobetes bacterium</name>
    <dbReference type="NCBI Taxonomy" id="2030807"/>
    <lineage>
        <taxon>Bacteria</taxon>
        <taxon>Candidatus Aerophobota</taxon>
    </lineage>
</organism>
<dbReference type="GO" id="GO:0010181">
    <property type="term" value="F:FMN binding"/>
    <property type="evidence" value="ECO:0007669"/>
    <property type="project" value="InterPro"/>
</dbReference>
<gene>
    <name evidence="7" type="ORF">DRJ04_00235</name>
</gene>
<dbReference type="CDD" id="cd02980">
    <property type="entry name" value="TRX_Fd_family"/>
    <property type="match status" value="1"/>
</dbReference>
<dbReference type="NCBIfam" id="NF009410">
    <property type="entry name" value="PRK12771.1"/>
    <property type="match status" value="1"/>
</dbReference>
<feature type="domain" description="NADH-ubiquinone oxidoreductase 51kDa subunit iron-sulphur binding" evidence="6">
    <location>
        <begin position="460"/>
        <end position="505"/>
    </location>
</feature>
<dbReference type="InterPro" id="IPR011538">
    <property type="entry name" value="Nuo51_FMN-bd"/>
</dbReference>
<accession>A0A662DMW7</accession>
<dbReference type="InterPro" id="IPR001949">
    <property type="entry name" value="NADH-UbQ_OxRdtase_51kDa_CS"/>
</dbReference>
<dbReference type="Gene3D" id="6.10.250.1450">
    <property type="match status" value="1"/>
</dbReference>
<evidence type="ECO:0000256" key="2">
    <source>
        <dbReference type="ARBA" id="ARBA00022485"/>
    </source>
</evidence>
<dbReference type="Pfam" id="PF01257">
    <property type="entry name" value="2Fe-2S_thioredx"/>
    <property type="match status" value="1"/>
</dbReference>
<reference evidence="7 8" key="1">
    <citation type="submission" date="2018-06" db="EMBL/GenBank/DDBJ databases">
        <title>Extensive metabolic versatility and redundancy in microbially diverse, dynamic hydrothermal sediments.</title>
        <authorList>
            <person name="Dombrowski N."/>
            <person name="Teske A."/>
            <person name="Baker B.J."/>
        </authorList>
    </citation>
    <scope>NUCLEOTIDE SEQUENCE [LARGE SCALE GENOMIC DNA]</scope>
    <source>
        <strain evidence="7">B3_G15</strain>
    </source>
</reference>
<dbReference type="InterPro" id="IPR037225">
    <property type="entry name" value="Nuo51_FMN-bd_sf"/>
</dbReference>
<dbReference type="Pfam" id="PF07992">
    <property type="entry name" value="Pyr_redox_2"/>
    <property type="match status" value="1"/>
</dbReference>
<dbReference type="Gene3D" id="3.10.20.600">
    <property type="match status" value="1"/>
</dbReference>